<protein>
    <submittedName>
        <fullName evidence="1">Shikimate kinase-like protein, putative</fullName>
    </submittedName>
</protein>
<dbReference type="eggNOG" id="ENOG502QS29">
    <property type="taxonomic scope" value="Eukaryota"/>
</dbReference>
<dbReference type="STRING" id="3880.G7I5P9"/>
<dbReference type="AlphaFoldDB" id="G7I5P9"/>
<reference evidence="2" key="3">
    <citation type="submission" date="2015-04" db="UniProtKB">
        <authorList>
            <consortium name="EnsemblPlants"/>
        </authorList>
    </citation>
    <scope>IDENTIFICATION</scope>
    <source>
        <strain evidence="2">cv. Jemalong A17</strain>
    </source>
</reference>
<keyword evidence="1" id="KW-0418">Kinase</keyword>
<reference evidence="1 3" key="2">
    <citation type="journal article" date="2014" name="BMC Genomics">
        <title>An improved genome release (version Mt4.0) for the model legume Medicago truncatula.</title>
        <authorList>
            <person name="Tang H."/>
            <person name="Krishnakumar V."/>
            <person name="Bidwell S."/>
            <person name="Rosen B."/>
            <person name="Chan A."/>
            <person name="Zhou S."/>
            <person name="Gentzbittel L."/>
            <person name="Childs K.L."/>
            <person name="Yandell M."/>
            <person name="Gundlach H."/>
            <person name="Mayer K.F."/>
            <person name="Schwartz D.C."/>
            <person name="Town C.D."/>
        </authorList>
    </citation>
    <scope>GENOME REANNOTATION</scope>
    <source>
        <strain evidence="2 3">cv. Jemalong A17</strain>
    </source>
</reference>
<dbReference type="PaxDb" id="3880-AES58888"/>
<dbReference type="PANTHER" id="PTHR21087:SF23">
    <property type="entry name" value="INACTIVE SHIKIMATE KINASE LIKE 2, CHLOROPLASTIC-RELATED"/>
    <property type="match status" value="1"/>
</dbReference>
<proteinExistence type="predicted"/>
<dbReference type="EMBL" id="CM001217">
    <property type="protein sequence ID" value="AES58888.2"/>
    <property type="molecule type" value="Genomic_DNA"/>
</dbReference>
<reference evidence="1 3" key="1">
    <citation type="journal article" date="2011" name="Nature">
        <title>The Medicago genome provides insight into the evolution of rhizobial symbioses.</title>
        <authorList>
            <person name="Young N.D."/>
            <person name="Debelle F."/>
            <person name="Oldroyd G.E."/>
            <person name="Geurts R."/>
            <person name="Cannon S.B."/>
            <person name="Udvardi M.K."/>
            <person name="Benedito V.A."/>
            <person name="Mayer K.F."/>
            <person name="Gouzy J."/>
            <person name="Schoof H."/>
            <person name="Van de Peer Y."/>
            <person name="Proost S."/>
            <person name="Cook D.R."/>
            <person name="Meyers B.C."/>
            <person name="Spannagl M."/>
            <person name="Cheung F."/>
            <person name="De Mita S."/>
            <person name="Krishnakumar V."/>
            <person name="Gundlach H."/>
            <person name="Zhou S."/>
            <person name="Mudge J."/>
            <person name="Bharti A.K."/>
            <person name="Murray J.D."/>
            <person name="Naoumkina M.A."/>
            <person name="Rosen B."/>
            <person name="Silverstein K.A."/>
            <person name="Tang H."/>
            <person name="Rombauts S."/>
            <person name="Zhao P.X."/>
            <person name="Zhou P."/>
            <person name="Barbe V."/>
            <person name="Bardou P."/>
            <person name="Bechner M."/>
            <person name="Bellec A."/>
            <person name="Berger A."/>
            <person name="Berges H."/>
            <person name="Bidwell S."/>
            <person name="Bisseling T."/>
            <person name="Choisne N."/>
            <person name="Couloux A."/>
            <person name="Denny R."/>
            <person name="Deshpande S."/>
            <person name="Dai X."/>
            <person name="Doyle J.J."/>
            <person name="Dudez A.M."/>
            <person name="Farmer A.D."/>
            <person name="Fouteau S."/>
            <person name="Franken C."/>
            <person name="Gibelin C."/>
            <person name="Gish J."/>
            <person name="Goldstein S."/>
            <person name="Gonzalez A.J."/>
            <person name="Green P.J."/>
            <person name="Hallab A."/>
            <person name="Hartog M."/>
            <person name="Hua A."/>
            <person name="Humphray S.J."/>
            <person name="Jeong D.H."/>
            <person name="Jing Y."/>
            <person name="Jocker A."/>
            <person name="Kenton S.M."/>
            <person name="Kim D.J."/>
            <person name="Klee K."/>
            <person name="Lai H."/>
            <person name="Lang C."/>
            <person name="Lin S."/>
            <person name="Macmil S.L."/>
            <person name="Magdelenat G."/>
            <person name="Matthews L."/>
            <person name="McCorrison J."/>
            <person name="Monaghan E.L."/>
            <person name="Mun J.H."/>
            <person name="Najar F.Z."/>
            <person name="Nicholson C."/>
            <person name="Noirot C."/>
            <person name="O'Bleness M."/>
            <person name="Paule C.R."/>
            <person name="Poulain J."/>
            <person name="Prion F."/>
            <person name="Qin B."/>
            <person name="Qu C."/>
            <person name="Retzel E.F."/>
            <person name="Riddle C."/>
            <person name="Sallet E."/>
            <person name="Samain S."/>
            <person name="Samson N."/>
            <person name="Sanders I."/>
            <person name="Saurat O."/>
            <person name="Scarpelli C."/>
            <person name="Schiex T."/>
            <person name="Segurens B."/>
            <person name="Severin A.J."/>
            <person name="Sherrier D.J."/>
            <person name="Shi R."/>
            <person name="Sims S."/>
            <person name="Singer S.R."/>
            <person name="Sinharoy S."/>
            <person name="Sterck L."/>
            <person name="Viollet A."/>
            <person name="Wang B.B."/>
            <person name="Wang K."/>
            <person name="Wang M."/>
            <person name="Wang X."/>
            <person name="Warfsmann J."/>
            <person name="Weissenbach J."/>
            <person name="White D.D."/>
            <person name="White J.D."/>
            <person name="Wiley G.B."/>
            <person name="Wincker P."/>
            <person name="Xing Y."/>
            <person name="Yang L."/>
            <person name="Yao Z."/>
            <person name="Ying F."/>
            <person name="Zhai J."/>
            <person name="Zhou L."/>
            <person name="Zuber A."/>
            <person name="Denarie J."/>
            <person name="Dixon R.A."/>
            <person name="May G.D."/>
            <person name="Schwartz D.C."/>
            <person name="Rogers J."/>
            <person name="Quetier F."/>
            <person name="Town C.D."/>
            <person name="Roe B.A."/>
        </authorList>
    </citation>
    <scope>NUCLEOTIDE SEQUENCE [LARGE SCALE GENOMIC DNA]</scope>
    <source>
        <strain evidence="1">A17</strain>
        <strain evidence="2 3">cv. Jemalong A17</strain>
    </source>
</reference>
<sequence>MVMHLVLRGHGCNDWLLAEGSDSVAEGEGTVLESISSHVRAAVATLGGKHGAAGRSDKRRHLYAGFTVWLSHIEASDEDSAREETHRNIKDRITAYTNGCLSALKQLILSNKKLSANKFRNKRW</sequence>
<organism evidence="1 3">
    <name type="scientific">Medicago truncatula</name>
    <name type="common">Barrel medic</name>
    <name type="synonym">Medicago tribuloides</name>
    <dbReference type="NCBI Taxonomy" id="3880"/>
    <lineage>
        <taxon>Eukaryota</taxon>
        <taxon>Viridiplantae</taxon>
        <taxon>Streptophyta</taxon>
        <taxon>Embryophyta</taxon>
        <taxon>Tracheophyta</taxon>
        <taxon>Spermatophyta</taxon>
        <taxon>Magnoliopsida</taxon>
        <taxon>eudicotyledons</taxon>
        <taxon>Gunneridae</taxon>
        <taxon>Pentapetalae</taxon>
        <taxon>rosids</taxon>
        <taxon>fabids</taxon>
        <taxon>Fabales</taxon>
        <taxon>Fabaceae</taxon>
        <taxon>Papilionoideae</taxon>
        <taxon>50 kb inversion clade</taxon>
        <taxon>NPAAA clade</taxon>
        <taxon>Hologalegina</taxon>
        <taxon>IRL clade</taxon>
        <taxon>Trifolieae</taxon>
        <taxon>Medicago</taxon>
    </lineage>
</organism>
<keyword evidence="1" id="KW-0808">Transferase</keyword>
<dbReference type="GO" id="GO:0016301">
    <property type="term" value="F:kinase activity"/>
    <property type="evidence" value="ECO:0007669"/>
    <property type="project" value="UniProtKB-KW"/>
</dbReference>
<accession>G7I5P9</accession>
<dbReference type="PANTHER" id="PTHR21087">
    <property type="entry name" value="SHIKIMATE KINASE"/>
    <property type="match status" value="1"/>
</dbReference>
<dbReference type="HOGENOM" id="CLU_2007257_0_0_1"/>
<name>G7I5P9_MEDTR</name>
<evidence type="ECO:0000313" key="2">
    <source>
        <dbReference type="EnsemblPlants" id="AES58888"/>
    </source>
</evidence>
<evidence type="ECO:0000313" key="3">
    <source>
        <dbReference type="Proteomes" id="UP000002051"/>
    </source>
</evidence>
<accession>A0A0C3UIF2</accession>
<evidence type="ECO:0000313" key="1">
    <source>
        <dbReference type="EMBL" id="AES58888.2"/>
    </source>
</evidence>
<gene>
    <name evidence="1" type="ordered locus">MTR_1g009450</name>
</gene>
<dbReference type="EnsemblPlants" id="AES58888">
    <property type="protein sequence ID" value="AES58888"/>
    <property type="gene ID" value="MTR_1g009450"/>
</dbReference>
<keyword evidence="3" id="KW-1185">Reference proteome</keyword>
<dbReference type="Proteomes" id="UP000002051">
    <property type="component" value="Unassembled WGS sequence"/>
</dbReference>